<name>A0A8S0RJM9_OLEEU</name>
<dbReference type="OrthoDB" id="5594999at2759"/>
<dbReference type="EMBL" id="CACTIH010003633">
    <property type="protein sequence ID" value="CAA2979713.1"/>
    <property type="molecule type" value="Genomic_DNA"/>
</dbReference>
<dbReference type="SMART" id="SM00320">
    <property type="entry name" value="WD40"/>
    <property type="match status" value="10"/>
</dbReference>
<dbReference type="PROSITE" id="PS00678">
    <property type="entry name" value="WD_REPEATS_1"/>
    <property type="match status" value="2"/>
</dbReference>
<evidence type="ECO:0000256" key="7">
    <source>
        <dbReference type="PROSITE-ProRule" id="PRU00221"/>
    </source>
</evidence>
<evidence type="ECO:0000313" key="8">
    <source>
        <dbReference type="EMBL" id="CAA2979713.1"/>
    </source>
</evidence>
<evidence type="ECO:0000256" key="2">
    <source>
        <dbReference type="ARBA" id="ARBA00022490"/>
    </source>
</evidence>
<dbReference type="SUPFAM" id="SSF50978">
    <property type="entry name" value="WD40 repeat-like"/>
    <property type="match status" value="2"/>
</dbReference>
<keyword evidence="5" id="KW-0677">Repeat</keyword>
<gene>
    <name evidence="8" type="ORF">OLEA9_A025000</name>
</gene>
<dbReference type="PROSITE" id="PS50082">
    <property type="entry name" value="WD_REPEATS_2"/>
    <property type="match status" value="1"/>
</dbReference>
<keyword evidence="2" id="KW-0963">Cytoplasm</keyword>
<evidence type="ECO:0000256" key="5">
    <source>
        <dbReference type="ARBA" id="ARBA00022737"/>
    </source>
</evidence>
<dbReference type="GO" id="GO:0005737">
    <property type="term" value="C:cytoplasm"/>
    <property type="evidence" value="ECO:0007669"/>
    <property type="project" value="UniProtKB-SubCell"/>
</dbReference>
<feature type="repeat" description="WD" evidence="7">
    <location>
        <begin position="251"/>
        <end position="292"/>
    </location>
</feature>
<dbReference type="PANTHER" id="PTHR14344">
    <property type="entry name" value="WD REPEAT PROTEIN"/>
    <property type="match status" value="1"/>
</dbReference>
<proteinExistence type="inferred from homology"/>
<dbReference type="Gramene" id="OE9A025000T3">
    <property type="protein sequence ID" value="OE9A025000C3"/>
    <property type="gene ID" value="OE9A025000"/>
</dbReference>
<dbReference type="InterPro" id="IPR051973">
    <property type="entry name" value="tRNA_Anticodon_Mtase-Reg"/>
</dbReference>
<organism evidence="8 9">
    <name type="scientific">Olea europaea subsp. europaea</name>
    <dbReference type="NCBI Taxonomy" id="158383"/>
    <lineage>
        <taxon>Eukaryota</taxon>
        <taxon>Viridiplantae</taxon>
        <taxon>Streptophyta</taxon>
        <taxon>Embryophyta</taxon>
        <taxon>Tracheophyta</taxon>
        <taxon>Spermatophyta</taxon>
        <taxon>Magnoliopsida</taxon>
        <taxon>eudicotyledons</taxon>
        <taxon>Gunneridae</taxon>
        <taxon>Pentapetalae</taxon>
        <taxon>asterids</taxon>
        <taxon>lamiids</taxon>
        <taxon>Lamiales</taxon>
        <taxon>Oleaceae</taxon>
        <taxon>Oleeae</taxon>
        <taxon>Olea</taxon>
    </lineage>
</organism>
<evidence type="ECO:0000256" key="4">
    <source>
        <dbReference type="ARBA" id="ARBA00022694"/>
    </source>
</evidence>
<evidence type="ECO:0000256" key="6">
    <source>
        <dbReference type="ARBA" id="ARBA00038255"/>
    </source>
</evidence>
<reference evidence="8 9" key="1">
    <citation type="submission" date="2019-12" db="EMBL/GenBank/DDBJ databases">
        <authorList>
            <person name="Alioto T."/>
            <person name="Alioto T."/>
            <person name="Gomez Garrido J."/>
        </authorList>
    </citation>
    <scope>NUCLEOTIDE SEQUENCE [LARGE SCALE GENOMIC DNA]</scope>
</reference>
<evidence type="ECO:0000313" key="9">
    <source>
        <dbReference type="Proteomes" id="UP000594638"/>
    </source>
</evidence>
<accession>A0A8S0RJM9</accession>
<protein>
    <submittedName>
        <fullName evidence="8">Uncharacterized protein LOC111412465</fullName>
    </submittedName>
</protein>
<keyword evidence="9" id="KW-1185">Reference proteome</keyword>
<dbReference type="InterPro" id="IPR036322">
    <property type="entry name" value="WD40_repeat_dom_sf"/>
</dbReference>
<dbReference type="Proteomes" id="UP000594638">
    <property type="component" value="Unassembled WGS sequence"/>
</dbReference>
<evidence type="ECO:0000256" key="3">
    <source>
        <dbReference type="ARBA" id="ARBA00022574"/>
    </source>
</evidence>
<dbReference type="Gene3D" id="2.130.10.10">
    <property type="entry name" value="YVTN repeat-like/Quinoprotein amine dehydrogenase"/>
    <property type="match status" value="5"/>
</dbReference>
<comment type="caution">
    <text evidence="8">The sequence shown here is derived from an EMBL/GenBank/DDBJ whole genome shotgun (WGS) entry which is preliminary data.</text>
</comment>
<dbReference type="PANTHER" id="PTHR14344:SF3">
    <property type="entry name" value="WD REPEAT-CONTAINING PROTEIN 6"/>
    <property type="match status" value="1"/>
</dbReference>
<dbReference type="PROSITE" id="PS50294">
    <property type="entry name" value="WD_REPEATS_REGION"/>
    <property type="match status" value="1"/>
</dbReference>
<dbReference type="Pfam" id="PF00400">
    <property type="entry name" value="WD40"/>
    <property type="match status" value="5"/>
</dbReference>
<comment type="subcellular location">
    <subcellularLocation>
        <location evidence="1">Cytoplasm</location>
    </subcellularLocation>
</comment>
<evidence type="ECO:0000256" key="1">
    <source>
        <dbReference type="ARBA" id="ARBA00004496"/>
    </source>
</evidence>
<dbReference type="InterPro" id="IPR019775">
    <property type="entry name" value="WD40_repeat_CS"/>
</dbReference>
<dbReference type="InterPro" id="IPR015943">
    <property type="entry name" value="WD40/YVTN_repeat-like_dom_sf"/>
</dbReference>
<keyword evidence="4" id="KW-0819">tRNA processing</keyword>
<sequence length="1412" mass="157223">MSEAEQAEWQLRRGPYLGEISALCFLHLPPHLSSLPFLLAGTGSQILVYDLSSGKMINSFQVFDGIRVHGITLDNSLRQLTGSAFTLRIAIFGERRVKLFNLQIEQDNQQFPCFHLALSLIHALPKVGHWVLDVCFLKEDGATTSKWSRYLAIGCSDNSVCFWDIFRCNMFSDVKSSERCLLYSLRMWGDKVESLLIASGTIFNEIIVWKVVSWNHATVLENPVENKVQSIIDVDFQLPGPKYADVLISRLVGHEGSIFRIAWFPNGLKLVSVSDDRSARIWEIHSEKASSYNLTDDSVNHLTGPVLFGHNARIWDCCIYDSLIITAGEDCTCRVWDLDGRELDMIREHIGRGVWRCLYDPHSSLLVTAGFDSSIKVHLHKSSKGLELSKGEEDFVDRKETFTLLIPNSSEHVDLMDSKSEYVRCLHFSREDSLYVATNKGYLYHLGLFDNGAFKWTELIRISEEAPIICMDLLSNCSNFSDEVEDWVAVGDGKGSMAILQIVCGARNPKVEFVYTWSAEKGRHLLGTYWCKSLGNRFIFTVSPGGSLKLWRLGHTLQFSAVSGSRSCDVCLIAEFISCFGMRILCVDASFDEEVLACGDIRGNLILFSLPRVLLLGTSVAAEVKASPLNYFKGAHGISSVCSVSIVSLCSGQVEIHSTGADGCICYLQHDRDLLSLEFIGMKQVKELSVVRSIFSTTNCSDNSAVGNYAVGFASSNFLIWNITAENKVIQISCGGWRRPHSYYLGDIPEMKNCFAFVKDNIIHVHRCRVTENERQIYPQSLQLQFHGREIHSLCFIFGCSLSSSEKGQCFLSRHSWIATGCEDGTVRLTGAEPGKENWLTSKLLGEHVGGSAVRSICSVSKINIFMSDLLGMPDVVYRQNGTLEEQEIPFILISVGAKRVVTAWKQIIRTSNKRVDTKYSELDTKHEKSFSSSSATMPLLSFQWLSTDMPSKSTSYAKRQNTKGVFETAENACIMKSNAVSGESHSSECRKMDHGDKFENDWRYLAVTAFLVKVSKSRISVCFVVVACSDATVTLRALVLPYRLWFDVASLAPLSSPVLALQHVVGPKLLPSKGNVQIGNLYIVISGSTDGSIAFWDLTECVGNFMQRISTFKTENYIEFQKRPRTGRGSQGGRWWRSINNHNSKKKTGGLKSVGHHVLDGKSDNDLISTETAESSNEMQNYICPSSNMSFPEQRCSPVYPQVSENSSLVMEEKRDDSSTEMSAVAAIHVLNNVHQSGVNSLSVSYIEDPVICDSGFSFYVVSGGDDQALSFLRCDLEINHTGLHSENFTAENHCVTSTASNNESSYSCQIQNHQIKFLSLDKVNSAHSSAVKGVWTDGRWAFSTGLDQRVRCWNLDRGRLEECANLVISVPEPEALDVKACGRNYYLIAIAGRGMQMVEFFPPGGMDGEE</sequence>
<dbReference type="InterPro" id="IPR001680">
    <property type="entry name" value="WD40_rpt"/>
</dbReference>
<dbReference type="GO" id="GO:0030488">
    <property type="term" value="P:tRNA methylation"/>
    <property type="evidence" value="ECO:0007669"/>
    <property type="project" value="TreeGrafter"/>
</dbReference>
<keyword evidence="3 7" id="KW-0853">WD repeat</keyword>
<comment type="similarity">
    <text evidence="6">Belongs to the WD repeat WDR6 family.</text>
</comment>